<dbReference type="CDD" id="cd06171">
    <property type="entry name" value="Sigma70_r4"/>
    <property type="match status" value="1"/>
</dbReference>
<accession>A0A6N2ST36</accession>
<dbReference type="PANTHER" id="PTHR43133">
    <property type="entry name" value="RNA POLYMERASE ECF-TYPE SIGMA FACTO"/>
    <property type="match status" value="1"/>
</dbReference>
<evidence type="ECO:0000313" key="7">
    <source>
        <dbReference type="EMBL" id="VYS95748.1"/>
    </source>
</evidence>
<dbReference type="EMBL" id="CACRST010000011">
    <property type="protein sequence ID" value="VYS95748.1"/>
    <property type="molecule type" value="Genomic_DNA"/>
</dbReference>
<evidence type="ECO:0000256" key="3">
    <source>
        <dbReference type="ARBA" id="ARBA00023082"/>
    </source>
</evidence>
<dbReference type="Gene3D" id="1.10.10.10">
    <property type="entry name" value="Winged helix-like DNA-binding domain superfamily/Winged helix DNA-binding domain"/>
    <property type="match status" value="1"/>
</dbReference>
<gene>
    <name evidence="7" type="primary">sigV_1</name>
    <name evidence="7" type="ORF">BGLFYP119_01256</name>
</gene>
<dbReference type="GO" id="GO:0016987">
    <property type="term" value="F:sigma factor activity"/>
    <property type="evidence" value="ECO:0007669"/>
    <property type="project" value="UniProtKB-KW"/>
</dbReference>
<keyword evidence="3" id="KW-0731">Sigma factor</keyword>
<keyword evidence="4" id="KW-0804">Transcription</keyword>
<dbReference type="Gene3D" id="1.10.1740.10">
    <property type="match status" value="1"/>
</dbReference>
<protein>
    <submittedName>
        <fullName evidence="7">RNA polymerase sigma factor SigV</fullName>
    </submittedName>
</protein>
<evidence type="ECO:0000256" key="1">
    <source>
        <dbReference type="ARBA" id="ARBA00010641"/>
    </source>
</evidence>
<organism evidence="7">
    <name type="scientific">Blautia glucerasea</name>
    <dbReference type="NCBI Taxonomy" id="536633"/>
    <lineage>
        <taxon>Bacteria</taxon>
        <taxon>Bacillati</taxon>
        <taxon>Bacillota</taxon>
        <taxon>Clostridia</taxon>
        <taxon>Lachnospirales</taxon>
        <taxon>Lachnospiraceae</taxon>
        <taxon>Blautia</taxon>
    </lineage>
</organism>
<dbReference type="InterPro" id="IPR013324">
    <property type="entry name" value="RNA_pol_sigma_r3/r4-like"/>
</dbReference>
<dbReference type="GO" id="GO:0006352">
    <property type="term" value="P:DNA-templated transcription initiation"/>
    <property type="evidence" value="ECO:0007669"/>
    <property type="project" value="InterPro"/>
</dbReference>
<evidence type="ECO:0000256" key="4">
    <source>
        <dbReference type="ARBA" id="ARBA00023163"/>
    </source>
</evidence>
<evidence type="ECO:0000259" key="6">
    <source>
        <dbReference type="Pfam" id="PF08281"/>
    </source>
</evidence>
<reference evidence="7" key="1">
    <citation type="submission" date="2019-11" db="EMBL/GenBank/DDBJ databases">
        <authorList>
            <person name="Feng L."/>
        </authorList>
    </citation>
    <scope>NUCLEOTIDE SEQUENCE</scope>
    <source>
        <strain evidence="7">BgluceraseaLFYP119</strain>
    </source>
</reference>
<proteinExistence type="inferred from homology"/>
<feature type="domain" description="RNA polymerase sigma factor 70 region 4 type 2" evidence="6">
    <location>
        <begin position="99"/>
        <end position="150"/>
    </location>
</feature>
<dbReference type="SUPFAM" id="SSF88946">
    <property type="entry name" value="Sigma2 domain of RNA polymerase sigma factors"/>
    <property type="match status" value="1"/>
</dbReference>
<dbReference type="InterPro" id="IPR036388">
    <property type="entry name" value="WH-like_DNA-bd_sf"/>
</dbReference>
<dbReference type="NCBIfam" id="TIGR02937">
    <property type="entry name" value="sigma70-ECF"/>
    <property type="match status" value="1"/>
</dbReference>
<feature type="domain" description="RNA polymerase sigma-70 region 2" evidence="5">
    <location>
        <begin position="13"/>
        <end position="76"/>
    </location>
</feature>
<dbReference type="InterPro" id="IPR013325">
    <property type="entry name" value="RNA_pol_sigma_r2"/>
</dbReference>
<dbReference type="Pfam" id="PF04542">
    <property type="entry name" value="Sigma70_r2"/>
    <property type="match status" value="1"/>
</dbReference>
<comment type="similarity">
    <text evidence="1">Belongs to the sigma-70 factor family. ECF subfamily.</text>
</comment>
<dbReference type="InterPro" id="IPR039425">
    <property type="entry name" value="RNA_pol_sigma-70-like"/>
</dbReference>
<sequence>MTKENLGRLILESERQMYLTAKTILHNDQDCGDAIQEAIVKAFQKIDTLRQEKYAKTWLMRILINECYSLLRRESRYVSMEEIKEFSSGEAEEKRDYSDLYSAVKSLKEELRIPVILYYGEDFSIREIAQILEITEGAVQKRLFRARMQLRDRLTQMEVPI</sequence>
<dbReference type="AlphaFoldDB" id="A0A6N2ST36"/>
<dbReference type="InterPro" id="IPR014284">
    <property type="entry name" value="RNA_pol_sigma-70_dom"/>
</dbReference>
<dbReference type="GO" id="GO:0003677">
    <property type="term" value="F:DNA binding"/>
    <property type="evidence" value="ECO:0007669"/>
    <property type="project" value="InterPro"/>
</dbReference>
<dbReference type="Pfam" id="PF08281">
    <property type="entry name" value="Sigma70_r4_2"/>
    <property type="match status" value="1"/>
</dbReference>
<evidence type="ECO:0000259" key="5">
    <source>
        <dbReference type="Pfam" id="PF04542"/>
    </source>
</evidence>
<dbReference type="InterPro" id="IPR007627">
    <property type="entry name" value="RNA_pol_sigma70_r2"/>
</dbReference>
<keyword evidence="2" id="KW-0805">Transcription regulation</keyword>
<dbReference type="SUPFAM" id="SSF88659">
    <property type="entry name" value="Sigma3 and sigma4 domains of RNA polymerase sigma factors"/>
    <property type="match status" value="1"/>
</dbReference>
<dbReference type="RefSeq" id="WP_156353593.1">
    <property type="nucleotide sequence ID" value="NZ_CACRST010000011.1"/>
</dbReference>
<dbReference type="PANTHER" id="PTHR43133:SF51">
    <property type="entry name" value="RNA POLYMERASE SIGMA FACTOR"/>
    <property type="match status" value="1"/>
</dbReference>
<dbReference type="InterPro" id="IPR013249">
    <property type="entry name" value="RNA_pol_sigma70_r4_t2"/>
</dbReference>
<evidence type="ECO:0000256" key="2">
    <source>
        <dbReference type="ARBA" id="ARBA00023015"/>
    </source>
</evidence>
<name>A0A6N2ST36_9FIRM</name>